<dbReference type="Proteomes" id="UP000192693">
    <property type="component" value="Unassembled WGS sequence"/>
</dbReference>
<sequence>MRQRSTKYMELGYVGLEVSDPAAFGGYLADVLGLMPGRPAADQVSTWRMDDKVHRLVVESGEADDVVYAGFLVADRAEFDASVARLHDAGFDATPGSVEEITARRVEQMVYVTAPWGVRIEIARGLRDADEPFLSPLQPGGFLTGDLGMGHVVFWVSGGRAEFEAADAFVVKALGLKLSDWLEIEMGGLPVSANFYHCNGRHHSLACVFVPVPELPKKLDHIMIETVSMDNVGHAYDRALKANCSIARDLGKHPNDRMFSFYSAGPGGVQFELGADAVTVNDDWEVVRYDQISAWGHHPGGATKA</sequence>
<dbReference type="InterPro" id="IPR004360">
    <property type="entry name" value="Glyas_Fos-R_dOase_dom"/>
</dbReference>
<proteinExistence type="predicted"/>
<comment type="caution">
    <text evidence="2">The sequence shown here is derived from an EMBL/GenBank/DDBJ whole genome shotgun (WGS) entry which is preliminary data.</text>
</comment>
<dbReference type="InterPro" id="IPR037523">
    <property type="entry name" value="VOC_core"/>
</dbReference>
<evidence type="ECO:0000313" key="2">
    <source>
        <dbReference type="EMBL" id="OQZ92576.1"/>
    </source>
</evidence>
<dbReference type="InterPro" id="IPR029068">
    <property type="entry name" value="Glyas_Bleomycin-R_OHBP_Dase"/>
</dbReference>
<dbReference type="Gene3D" id="3.10.180.10">
    <property type="entry name" value="2,3-Dihydroxybiphenyl 1,2-Dioxygenase, domain 1"/>
    <property type="match status" value="2"/>
</dbReference>
<evidence type="ECO:0000313" key="3">
    <source>
        <dbReference type="Proteomes" id="UP000192693"/>
    </source>
</evidence>
<evidence type="ECO:0000259" key="1">
    <source>
        <dbReference type="PROSITE" id="PS51819"/>
    </source>
</evidence>
<dbReference type="Pfam" id="PF00903">
    <property type="entry name" value="Glyoxalase"/>
    <property type="match status" value="1"/>
</dbReference>
<gene>
    <name evidence="2" type="ORF">BST10_20995</name>
</gene>
<organism evidence="2 3">
    <name type="scientific">Mycolicibacter algericus DSM 45454</name>
    <dbReference type="NCBI Taxonomy" id="723879"/>
    <lineage>
        <taxon>Bacteria</taxon>
        <taxon>Bacillati</taxon>
        <taxon>Actinomycetota</taxon>
        <taxon>Actinomycetes</taxon>
        <taxon>Mycobacteriales</taxon>
        <taxon>Mycobacteriaceae</taxon>
        <taxon>Mycolicibacter</taxon>
    </lineage>
</organism>
<dbReference type="SUPFAM" id="SSF54593">
    <property type="entry name" value="Glyoxalase/Bleomycin resistance protein/Dihydroxybiphenyl dioxygenase"/>
    <property type="match status" value="2"/>
</dbReference>
<feature type="domain" description="VOC" evidence="1">
    <location>
        <begin position="10"/>
        <end position="125"/>
    </location>
</feature>
<feature type="domain" description="VOC" evidence="1">
    <location>
        <begin position="148"/>
        <end position="276"/>
    </location>
</feature>
<protein>
    <recommendedName>
        <fullName evidence="1">VOC domain-containing protein</fullName>
    </recommendedName>
</protein>
<dbReference type="CDD" id="cd07252">
    <property type="entry name" value="BphC1-RGP6_N_like"/>
    <property type="match status" value="1"/>
</dbReference>
<dbReference type="Pfam" id="PF22632">
    <property type="entry name" value="BphC_D1"/>
    <property type="match status" value="1"/>
</dbReference>
<keyword evidence="3" id="KW-1185">Reference proteome</keyword>
<reference evidence="2 3" key="1">
    <citation type="submission" date="2016-12" db="EMBL/GenBank/DDBJ databases">
        <title>The new phylogeny of genus Mycobacterium.</title>
        <authorList>
            <person name="Tortoli E."/>
            <person name="Trovato A."/>
            <person name="Cirillo D.M."/>
        </authorList>
    </citation>
    <scope>NUCLEOTIDE SEQUENCE [LARGE SCALE GENOMIC DNA]</scope>
    <source>
        <strain evidence="2 3">DSM 45454</strain>
    </source>
</reference>
<dbReference type="PROSITE" id="PS51819">
    <property type="entry name" value="VOC"/>
    <property type="match status" value="2"/>
</dbReference>
<name>A0ABX3RET6_MYCAL</name>
<accession>A0ABX3RET6</accession>
<dbReference type="EMBL" id="MVHC01000045">
    <property type="protein sequence ID" value="OQZ92576.1"/>
    <property type="molecule type" value="Genomic_DNA"/>
</dbReference>